<proteinExistence type="predicted"/>
<sequence length="232" mass="24362" precursor="true">MKVSESLSLASFFLAGLVASMGVAAPPADVEAPPTAAPAIDPAVNPAPATPAAADTPLEAAQRFQQEMEAYQKLVQAQQAQMHAQMQRMAEQGGFPAPGLGVPPAGAFGPAFPQMPGAPPFPPLPQMAMPQHPAIPQPLRGAAPLMSSYSSRSATASSWSQANGDFEYRETIRGLSVKLTGKVDGLKLDVKTIEVDSKDGAKARFAELKDLPAQYQDEVKLAMENAAQYIGH</sequence>
<keyword evidence="1" id="KW-0732">Signal</keyword>
<protein>
    <recommendedName>
        <fullName evidence="4">SLA1 homology domain-containing protein</fullName>
    </recommendedName>
</protein>
<dbReference type="RefSeq" id="WP_145050300.1">
    <property type="nucleotide sequence ID" value="NZ_CP036433.1"/>
</dbReference>
<evidence type="ECO:0008006" key="4">
    <source>
        <dbReference type="Google" id="ProtNLM"/>
    </source>
</evidence>
<dbReference type="EMBL" id="CP036433">
    <property type="protein sequence ID" value="QDU93468.1"/>
    <property type="molecule type" value="Genomic_DNA"/>
</dbReference>
<evidence type="ECO:0000256" key="1">
    <source>
        <dbReference type="SAM" id="SignalP"/>
    </source>
</evidence>
<gene>
    <name evidence="2" type="ORF">Pla8534_12480</name>
</gene>
<keyword evidence="3" id="KW-1185">Reference proteome</keyword>
<accession>A0A518DNQ5</accession>
<dbReference type="Proteomes" id="UP000317648">
    <property type="component" value="Chromosome"/>
</dbReference>
<evidence type="ECO:0000313" key="3">
    <source>
        <dbReference type="Proteomes" id="UP000317648"/>
    </source>
</evidence>
<name>A0A518DNQ5_9BACT</name>
<organism evidence="2 3">
    <name type="scientific">Lignipirellula cremea</name>
    <dbReference type="NCBI Taxonomy" id="2528010"/>
    <lineage>
        <taxon>Bacteria</taxon>
        <taxon>Pseudomonadati</taxon>
        <taxon>Planctomycetota</taxon>
        <taxon>Planctomycetia</taxon>
        <taxon>Pirellulales</taxon>
        <taxon>Pirellulaceae</taxon>
        <taxon>Lignipirellula</taxon>
    </lineage>
</organism>
<evidence type="ECO:0000313" key="2">
    <source>
        <dbReference type="EMBL" id="QDU93468.1"/>
    </source>
</evidence>
<dbReference type="AlphaFoldDB" id="A0A518DNQ5"/>
<feature type="chain" id="PRO_5021932560" description="SLA1 homology domain-containing protein" evidence="1">
    <location>
        <begin position="25"/>
        <end position="232"/>
    </location>
</feature>
<feature type="signal peptide" evidence="1">
    <location>
        <begin position="1"/>
        <end position="24"/>
    </location>
</feature>
<reference evidence="2 3" key="1">
    <citation type="submission" date="2019-02" db="EMBL/GenBank/DDBJ databases">
        <title>Deep-cultivation of Planctomycetes and their phenomic and genomic characterization uncovers novel biology.</title>
        <authorList>
            <person name="Wiegand S."/>
            <person name="Jogler M."/>
            <person name="Boedeker C."/>
            <person name="Pinto D."/>
            <person name="Vollmers J."/>
            <person name="Rivas-Marin E."/>
            <person name="Kohn T."/>
            <person name="Peeters S.H."/>
            <person name="Heuer A."/>
            <person name="Rast P."/>
            <person name="Oberbeckmann S."/>
            <person name="Bunk B."/>
            <person name="Jeske O."/>
            <person name="Meyerdierks A."/>
            <person name="Storesund J.E."/>
            <person name="Kallscheuer N."/>
            <person name="Luecker S."/>
            <person name="Lage O.M."/>
            <person name="Pohl T."/>
            <person name="Merkel B.J."/>
            <person name="Hornburger P."/>
            <person name="Mueller R.-W."/>
            <person name="Bruemmer F."/>
            <person name="Labrenz M."/>
            <person name="Spormann A.M."/>
            <person name="Op den Camp H."/>
            <person name="Overmann J."/>
            <person name="Amann R."/>
            <person name="Jetten M.S.M."/>
            <person name="Mascher T."/>
            <person name="Medema M.H."/>
            <person name="Devos D.P."/>
            <person name="Kaster A.-K."/>
            <person name="Ovreas L."/>
            <person name="Rohde M."/>
            <person name="Galperin M.Y."/>
            <person name="Jogler C."/>
        </authorList>
    </citation>
    <scope>NUCLEOTIDE SEQUENCE [LARGE SCALE GENOMIC DNA]</scope>
    <source>
        <strain evidence="2 3">Pla85_3_4</strain>
    </source>
</reference>
<dbReference type="KEGG" id="lcre:Pla8534_12480"/>